<dbReference type="GO" id="GO:0004040">
    <property type="term" value="F:amidase activity"/>
    <property type="evidence" value="ECO:0007669"/>
    <property type="project" value="UniProtKB-EC"/>
</dbReference>
<proteinExistence type="inferred from homology"/>
<evidence type="ECO:0000256" key="5">
    <source>
        <dbReference type="PIRSR" id="PIRSR001221-1"/>
    </source>
</evidence>
<dbReference type="PROSITE" id="PS00571">
    <property type="entry name" value="AMIDASES"/>
    <property type="match status" value="1"/>
</dbReference>
<evidence type="ECO:0000256" key="2">
    <source>
        <dbReference type="ARBA" id="ARBA00009199"/>
    </source>
</evidence>
<gene>
    <name evidence="8" type="ORF">CALCODRAFT_518858</name>
</gene>
<dbReference type="InterPro" id="IPR023631">
    <property type="entry name" value="Amidase_dom"/>
</dbReference>
<dbReference type="Pfam" id="PF01425">
    <property type="entry name" value="Amidase"/>
    <property type="match status" value="1"/>
</dbReference>
<sequence>MGNAGTKSWKAIAAAKKADQLSKIPKEWLITDPPADDVLNVMTVPETCGLLTSKELEITGVKDAVVLLDKVAKGEWSAVDVTSAFYKRAIIAHQVTNCLTEIFVDKALSWAESLDKQFKETGKPVGPLHGLPISLKDQICIEGMDTVMGYVSWVNKPAKQNAVLVDVLLAAGAVPFVRTNVPQTLMFPETYNVVFGRTVNPYNRSLTPGGSSGGEGALIALGGSLMGVGSDIGGSVRIPAGMCGLYGLRPSYNRIPYQGAMNSSLGQESIASVLGPLCASASGLRVFTKAVLDGEPWMHDPVCIRKPWDESEYQLKKHGGGKNMCFGIMWDDGVVKPHPPVLRALKMAKAALLAAGHTVIDWVPPVSHSVLRAHAMAIFYADGGENFYDDCVPTKEPLLKSMAPDAPPAEQLDMPFGAKPMNKGGTVPEPLKPLSAYELWKIQWKLRALRKDYLDGWMATTAKTSTGRPIDGLITPVAPYAAPPLGKYTYSYYTSFCNTLDYPASVFPVTVVDPALDVPQPPHQFRYPEDQIAYNLYTSPDVYKDAPVNLQLVGQKLEEEGVIGLTEVVVAALQDHAESTSQ</sequence>
<evidence type="ECO:0000256" key="3">
    <source>
        <dbReference type="ARBA" id="ARBA00012922"/>
    </source>
</evidence>
<dbReference type="PIRSF" id="PIRSF001221">
    <property type="entry name" value="Amidase_fungi"/>
    <property type="match status" value="1"/>
</dbReference>
<feature type="binding site" evidence="6">
    <location>
        <position position="185"/>
    </location>
    <ligand>
        <name>substrate</name>
    </ligand>
</feature>
<feature type="active site" description="Charge relay system" evidence="5">
    <location>
        <position position="136"/>
    </location>
</feature>
<comment type="similarity">
    <text evidence="2">Belongs to the amidase family.</text>
</comment>
<dbReference type="STRING" id="1353952.A0A165EP01"/>
<accession>A0A165EP01</accession>
<reference evidence="8 9" key="1">
    <citation type="journal article" date="2016" name="Mol. Biol. Evol.">
        <title>Comparative Genomics of Early-Diverging Mushroom-Forming Fungi Provides Insights into the Origins of Lignocellulose Decay Capabilities.</title>
        <authorList>
            <person name="Nagy L.G."/>
            <person name="Riley R."/>
            <person name="Tritt A."/>
            <person name="Adam C."/>
            <person name="Daum C."/>
            <person name="Floudas D."/>
            <person name="Sun H."/>
            <person name="Yadav J.S."/>
            <person name="Pangilinan J."/>
            <person name="Larsson K.H."/>
            <person name="Matsuura K."/>
            <person name="Barry K."/>
            <person name="Labutti K."/>
            <person name="Kuo R."/>
            <person name="Ohm R.A."/>
            <person name="Bhattacharya S.S."/>
            <person name="Shirouzu T."/>
            <person name="Yoshinaga Y."/>
            <person name="Martin F.M."/>
            <person name="Grigoriev I.V."/>
            <person name="Hibbett D.S."/>
        </authorList>
    </citation>
    <scope>NUCLEOTIDE SEQUENCE [LARGE SCALE GENOMIC DNA]</scope>
    <source>
        <strain evidence="8 9">HHB12733</strain>
    </source>
</reference>
<dbReference type="Gene3D" id="3.90.1300.10">
    <property type="entry name" value="Amidase signature (AS) domain"/>
    <property type="match status" value="1"/>
</dbReference>
<evidence type="ECO:0000313" key="9">
    <source>
        <dbReference type="Proteomes" id="UP000076842"/>
    </source>
</evidence>
<dbReference type="EC" id="3.5.1.4" evidence="3"/>
<organism evidence="8 9">
    <name type="scientific">Calocera cornea HHB12733</name>
    <dbReference type="NCBI Taxonomy" id="1353952"/>
    <lineage>
        <taxon>Eukaryota</taxon>
        <taxon>Fungi</taxon>
        <taxon>Dikarya</taxon>
        <taxon>Basidiomycota</taxon>
        <taxon>Agaricomycotina</taxon>
        <taxon>Dacrymycetes</taxon>
        <taxon>Dacrymycetales</taxon>
        <taxon>Dacrymycetaceae</taxon>
        <taxon>Calocera</taxon>
    </lineage>
</organism>
<comment type="catalytic activity">
    <reaction evidence="1">
        <text>a monocarboxylic acid amide + H2O = a monocarboxylate + NH4(+)</text>
        <dbReference type="Rhea" id="RHEA:12020"/>
        <dbReference type="ChEBI" id="CHEBI:15377"/>
        <dbReference type="ChEBI" id="CHEBI:28938"/>
        <dbReference type="ChEBI" id="CHEBI:35757"/>
        <dbReference type="ChEBI" id="CHEBI:83628"/>
        <dbReference type="EC" id="3.5.1.4"/>
    </reaction>
</comment>
<protein>
    <recommendedName>
        <fullName evidence="3">amidase</fullName>
        <ecNumber evidence="3">3.5.1.4</ecNumber>
    </recommendedName>
</protein>
<evidence type="ECO:0000256" key="4">
    <source>
        <dbReference type="ARBA" id="ARBA00022801"/>
    </source>
</evidence>
<feature type="active site" description="Charge relay system" evidence="5">
    <location>
        <position position="211"/>
    </location>
</feature>
<evidence type="ECO:0000259" key="7">
    <source>
        <dbReference type="Pfam" id="PF01425"/>
    </source>
</evidence>
<evidence type="ECO:0000256" key="6">
    <source>
        <dbReference type="PIRSR" id="PIRSR001221-2"/>
    </source>
</evidence>
<dbReference type="AlphaFoldDB" id="A0A165EP01"/>
<dbReference type="InterPro" id="IPR036928">
    <property type="entry name" value="AS_sf"/>
</dbReference>
<name>A0A165EP01_9BASI</name>
<keyword evidence="9" id="KW-1185">Reference proteome</keyword>
<dbReference type="Proteomes" id="UP000076842">
    <property type="component" value="Unassembled WGS sequence"/>
</dbReference>
<evidence type="ECO:0000256" key="1">
    <source>
        <dbReference type="ARBA" id="ARBA00001311"/>
    </source>
</evidence>
<dbReference type="InParanoid" id="A0A165EP01"/>
<evidence type="ECO:0000313" key="8">
    <source>
        <dbReference type="EMBL" id="KZT55247.1"/>
    </source>
</evidence>
<feature type="active site" description="Acyl-ester intermediate" evidence="5">
    <location>
        <position position="235"/>
    </location>
</feature>
<dbReference type="EMBL" id="KV423998">
    <property type="protein sequence ID" value="KZT55247.1"/>
    <property type="molecule type" value="Genomic_DNA"/>
</dbReference>
<dbReference type="InterPro" id="IPR020556">
    <property type="entry name" value="Amidase_CS"/>
</dbReference>
<keyword evidence="4" id="KW-0378">Hydrolase</keyword>
<dbReference type="OrthoDB" id="6428749at2759"/>
<feature type="binding site" evidence="6">
    <location>
        <position position="211"/>
    </location>
    <ligand>
        <name>substrate</name>
    </ligand>
</feature>
<feature type="binding site" evidence="6">
    <location>
        <begin position="232"/>
        <end position="235"/>
    </location>
    <ligand>
        <name>substrate</name>
    </ligand>
</feature>
<dbReference type="FunCoup" id="A0A165EP01">
    <property type="interactions" value="62"/>
</dbReference>
<dbReference type="PANTHER" id="PTHR46072">
    <property type="entry name" value="AMIDASE-RELATED-RELATED"/>
    <property type="match status" value="1"/>
</dbReference>
<dbReference type="PANTHER" id="PTHR46072:SF2">
    <property type="entry name" value="AMIDASE (EUROFUNG)"/>
    <property type="match status" value="1"/>
</dbReference>
<dbReference type="SUPFAM" id="SSF75304">
    <property type="entry name" value="Amidase signature (AS) enzymes"/>
    <property type="match status" value="1"/>
</dbReference>
<feature type="domain" description="Amidase" evidence="7">
    <location>
        <begin position="80"/>
        <end position="562"/>
    </location>
</feature>